<evidence type="ECO:0000256" key="1">
    <source>
        <dbReference type="ARBA" id="ARBA00004613"/>
    </source>
</evidence>
<sequence length="487" mass="53484" precursor="true">MKSFPTKSVLALALASISSGAAAHGYVSETNGGVAASRSALCKYPTPDTNEKNNNCGAIQYEPQSVEGPDGFPETGPRDGKIASAETALAAALDEQTADRWVKRTIQAGTQTFEWTFTANHVTRDWKYYITKPDWNPNASLSRDSFDLTPFCVVDGNMVQPPKQVSHQCNVPTREGYHVILAVWDVGDTAASFYNVIDVKFDGDSPVIPDWKQGGQIIPTMDLNIGDSVYTRVFDQAGENIAYRTELEITDAAMGQAKNWSYALATKLNQEQAKLQAGQYAEDKFTPVYGTNPVYLQANSGLERVEIGYNIETPVPEYSLTVDGLADEYIIESTPTTLDLTLTAEGDLNAELTVYNHHREPLASWANEMKDGSVEAISLALSKSEPGHHMLVTRIKDKDGNLVDQQTLDFHLKEESVTPPPSGEYDVVFPEGLSSYTAGTKVLASDGGIYQCKPFPYSGYCMQWKESANHYEPGIGSHWEMAWDKVN</sequence>
<dbReference type="SUPFAM" id="SSF81296">
    <property type="entry name" value="E set domains"/>
    <property type="match status" value="1"/>
</dbReference>
<dbReference type="HAMAP" id="MF_01905">
    <property type="entry name" value="GbpA"/>
    <property type="match status" value="1"/>
</dbReference>
<dbReference type="FunFam" id="2.70.50.50:FF:000001">
    <property type="entry name" value="Chitin-binding protein"/>
    <property type="match status" value="1"/>
</dbReference>
<comment type="subcellular location">
    <subcellularLocation>
        <location evidence="1 5">Secreted</location>
    </subcellularLocation>
</comment>
<dbReference type="Pfam" id="PF18416">
    <property type="entry name" value="GbpA_2"/>
    <property type="match status" value="1"/>
</dbReference>
<dbReference type="Gene3D" id="3.30.70.2150">
    <property type="match status" value="1"/>
</dbReference>
<dbReference type="EMBL" id="KP145006">
    <property type="protein sequence ID" value="AJW68159.1"/>
    <property type="molecule type" value="Genomic_DNA"/>
</dbReference>
<evidence type="ECO:0000259" key="8">
    <source>
        <dbReference type="Pfam" id="PF21868"/>
    </source>
</evidence>
<dbReference type="InterPro" id="IPR054063">
    <property type="entry name" value="GbpA_D3"/>
</dbReference>
<comment type="similarity">
    <text evidence="5">Belongs to the GbpA family.</text>
</comment>
<dbReference type="Gene3D" id="2.70.50.50">
    <property type="entry name" value="chitin-binding protein cbp21"/>
    <property type="match status" value="1"/>
</dbReference>
<organism evidence="9">
    <name type="scientific">Vibrio alginolyticus</name>
    <dbReference type="NCBI Taxonomy" id="663"/>
    <lineage>
        <taxon>Bacteria</taxon>
        <taxon>Pseudomonadati</taxon>
        <taxon>Pseudomonadota</taxon>
        <taxon>Gammaproteobacteria</taxon>
        <taxon>Vibrionales</taxon>
        <taxon>Vibrionaceae</taxon>
        <taxon>Vibrio</taxon>
    </lineage>
</organism>
<keyword evidence="2 5" id="KW-0964">Secreted</keyword>
<dbReference type="CDD" id="cd21177">
    <property type="entry name" value="LPMO_AA10"/>
    <property type="match status" value="1"/>
</dbReference>
<dbReference type="GO" id="GO:0008061">
    <property type="term" value="F:chitin binding"/>
    <property type="evidence" value="ECO:0007669"/>
    <property type="project" value="UniProtKB-UniRule"/>
</dbReference>
<feature type="signal peptide" evidence="5">
    <location>
        <begin position="1"/>
        <end position="23"/>
    </location>
</feature>
<dbReference type="Pfam" id="PF21868">
    <property type="entry name" value="GbpA_D3"/>
    <property type="match status" value="1"/>
</dbReference>
<evidence type="ECO:0000256" key="3">
    <source>
        <dbReference type="ARBA" id="ARBA00022669"/>
    </source>
</evidence>
<accession>A0A0D5BX25</accession>
<evidence type="ECO:0000259" key="7">
    <source>
        <dbReference type="Pfam" id="PF18416"/>
    </source>
</evidence>
<dbReference type="Gene3D" id="2.60.40.2550">
    <property type="match status" value="1"/>
</dbReference>
<dbReference type="NCBIfam" id="NF009690">
    <property type="entry name" value="PRK13211.1"/>
    <property type="match status" value="1"/>
</dbReference>
<evidence type="ECO:0000259" key="6">
    <source>
        <dbReference type="Pfam" id="PF03067"/>
    </source>
</evidence>
<dbReference type="InterPro" id="IPR020879">
    <property type="entry name" value="GlcNAc-bd_A"/>
</dbReference>
<evidence type="ECO:0000256" key="5">
    <source>
        <dbReference type="HAMAP-Rule" id="MF_01905"/>
    </source>
</evidence>
<evidence type="ECO:0000256" key="4">
    <source>
        <dbReference type="ARBA" id="ARBA00022729"/>
    </source>
</evidence>
<dbReference type="Pfam" id="PF03067">
    <property type="entry name" value="LPMO_10"/>
    <property type="match status" value="1"/>
</dbReference>
<feature type="domain" description="Chitin-binding type-4" evidence="6">
    <location>
        <begin position="24"/>
        <end position="199"/>
    </location>
</feature>
<dbReference type="InterPro" id="IPR041029">
    <property type="entry name" value="GbpA_2"/>
</dbReference>
<evidence type="ECO:0000256" key="2">
    <source>
        <dbReference type="ARBA" id="ARBA00022525"/>
    </source>
</evidence>
<dbReference type="PANTHER" id="PTHR34823:SF1">
    <property type="entry name" value="CHITIN-BINDING TYPE-4 DOMAIN-CONTAINING PROTEIN"/>
    <property type="match status" value="1"/>
</dbReference>
<keyword evidence="3 5" id="KW-0147">Chitin-binding</keyword>
<dbReference type="GO" id="GO:0005576">
    <property type="term" value="C:extracellular region"/>
    <property type="evidence" value="ECO:0007669"/>
    <property type="project" value="UniProtKB-SubCell"/>
</dbReference>
<feature type="domain" description="N-acetylglucosamine binding protein A" evidence="7">
    <location>
        <begin position="211"/>
        <end position="307"/>
    </location>
</feature>
<feature type="domain" description="GlcNAc-binding protein A third" evidence="8">
    <location>
        <begin position="317"/>
        <end position="412"/>
    </location>
</feature>
<reference evidence="9" key="1">
    <citation type="submission" date="2014-11" db="EMBL/GenBank/DDBJ databases">
        <title>Cloning and expression of chitinase gene from Vibrio alginolyticus.</title>
        <authorList>
            <person name="Ramakrishnan S."/>
            <person name="Singaravel R."/>
            <person name="Santiago T.C."/>
        </authorList>
    </citation>
    <scope>NUCLEOTIDE SEQUENCE</scope>
    <source>
        <strain evidence="9">CIBAVA7</strain>
    </source>
</reference>
<dbReference type="InterPro" id="IPR004302">
    <property type="entry name" value="Cellulose/chitin-bd_N"/>
</dbReference>
<evidence type="ECO:0000313" key="9">
    <source>
        <dbReference type="EMBL" id="AJW68159.1"/>
    </source>
</evidence>
<dbReference type="InterPro" id="IPR051024">
    <property type="entry name" value="GlcNAc_Chitin_IntDeg"/>
</dbReference>
<keyword evidence="4 5" id="KW-0732">Signal</keyword>
<dbReference type="AlphaFoldDB" id="A0A0D5BX25"/>
<gene>
    <name evidence="5" type="primary">gbpA</name>
</gene>
<name>A0A0D5BX25_VIBAL</name>
<proteinExistence type="inferred from homology"/>
<dbReference type="RefSeq" id="WP_005374894.1">
    <property type="nucleotide sequence ID" value="NZ_CP082316.1"/>
</dbReference>
<comment type="function">
    <text evidence="5">Probably interacts with GlcNAc residues. May promote attachment to both epithelial cell surfaces and chitin.</text>
</comment>
<feature type="chain" id="PRO_5008985809" description="GlcNAc-binding protein A" evidence="5">
    <location>
        <begin position="24"/>
        <end position="487"/>
    </location>
</feature>
<dbReference type="PANTHER" id="PTHR34823">
    <property type="entry name" value="GLCNAC-BINDING PROTEIN A"/>
    <property type="match status" value="1"/>
</dbReference>
<dbReference type="InterPro" id="IPR014756">
    <property type="entry name" value="Ig_E-set"/>
</dbReference>
<protein>
    <recommendedName>
        <fullName evidence="5">GlcNAc-binding protein A</fullName>
    </recommendedName>
</protein>